<dbReference type="PANTHER" id="PTHR12300">
    <property type="entry name" value="HVA22-LIKE PROTEINS"/>
    <property type="match status" value="1"/>
</dbReference>
<proteinExistence type="inferred from homology"/>
<comment type="caution">
    <text evidence="2">The sequence shown here is derived from an EMBL/GenBank/DDBJ whole genome shotgun (WGS) entry which is preliminary data.</text>
</comment>
<comment type="subcellular location">
    <subcellularLocation>
        <location evidence="1">Membrane</location>
        <topology evidence="1">Multi-pass membrane protein</topology>
    </subcellularLocation>
</comment>
<keyword evidence="3" id="KW-1185">Reference proteome</keyword>
<accession>A0ABR2MF20</accession>
<dbReference type="Proteomes" id="UP001412067">
    <property type="component" value="Unassembled WGS sequence"/>
</dbReference>
<organism evidence="2 3">
    <name type="scientific">Platanthera guangdongensis</name>
    <dbReference type="NCBI Taxonomy" id="2320717"/>
    <lineage>
        <taxon>Eukaryota</taxon>
        <taxon>Viridiplantae</taxon>
        <taxon>Streptophyta</taxon>
        <taxon>Embryophyta</taxon>
        <taxon>Tracheophyta</taxon>
        <taxon>Spermatophyta</taxon>
        <taxon>Magnoliopsida</taxon>
        <taxon>Liliopsida</taxon>
        <taxon>Asparagales</taxon>
        <taxon>Orchidaceae</taxon>
        <taxon>Orchidoideae</taxon>
        <taxon>Orchideae</taxon>
        <taxon>Orchidinae</taxon>
        <taxon>Platanthera</taxon>
    </lineage>
</organism>
<evidence type="ECO:0000313" key="2">
    <source>
        <dbReference type="EMBL" id="KAK8962224.1"/>
    </source>
</evidence>
<evidence type="ECO:0000313" key="3">
    <source>
        <dbReference type="Proteomes" id="UP001412067"/>
    </source>
</evidence>
<dbReference type="PANTHER" id="PTHR12300:SF117">
    <property type="entry name" value="LP05237P-RELATED"/>
    <property type="match status" value="1"/>
</dbReference>
<gene>
    <name evidence="2" type="primary">HVA22I</name>
    <name evidence="2" type="ORF">KSP40_PGU018193</name>
</gene>
<protein>
    <recommendedName>
        <fullName evidence="1">HVA22-like protein</fullName>
    </recommendedName>
</protein>
<sequence>MPMYSEAKVVIFLCLSYPKTQGTTYIYETFFRPYVASHETEIDRSLLELKVRAGDMIFLYCQKAAVCLTENRFVLNDHVYINSLIYILIYLCISC</sequence>
<reference evidence="2 3" key="1">
    <citation type="journal article" date="2022" name="Nat. Plants">
        <title>Genomes of leafy and leafless Platanthera orchids illuminate the evolution of mycoheterotrophy.</title>
        <authorList>
            <person name="Li M.H."/>
            <person name="Liu K.W."/>
            <person name="Li Z."/>
            <person name="Lu H.C."/>
            <person name="Ye Q.L."/>
            <person name="Zhang D."/>
            <person name="Wang J.Y."/>
            <person name="Li Y.F."/>
            <person name="Zhong Z.M."/>
            <person name="Liu X."/>
            <person name="Yu X."/>
            <person name="Liu D.K."/>
            <person name="Tu X.D."/>
            <person name="Liu B."/>
            <person name="Hao Y."/>
            <person name="Liao X.Y."/>
            <person name="Jiang Y.T."/>
            <person name="Sun W.H."/>
            <person name="Chen J."/>
            <person name="Chen Y.Q."/>
            <person name="Ai Y."/>
            <person name="Zhai J.W."/>
            <person name="Wu S.S."/>
            <person name="Zhou Z."/>
            <person name="Hsiao Y.Y."/>
            <person name="Wu W.L."/>
            <person name="Chen Y.Y."/>
            <person name="Lin Y.F."/>
            <person name="Hsu J.L."/>
            <person name="Li C.Y."/>
            <person name="Wang Z.W."/>
            <person name="Zhao X."/>
            <person name="Zhong W.Y."/>
            <person name="Ma X.K."/>
            <person name="Ma L."/>
            <person name="Huang J."/>
            <person name="Chen G.Z."/>
            <person name="Huang M.Z."/>
            <person name="Huang L."/>
            <person name="Peng D.H."/>
            <person name="Luo Y.B."/>
            <person name="Zou S.Q."/>
            <person name="Chen S.P."/>
            <person name="Lan S."/>
            <person name="Tsai W.C."/>
            <person name="Van de Peer Y."/>
            <person name="Liu Z.J."/>
        </authorList>
    </citation>
    <scope>NUCLEOTIDE SEQUENCE [LARGE SCALE GENOMIC DNA]</scope>
    <source>
        <strain evidence="2">Lor288</strain>
    </source>
</reference>
<name>A0ABR2MF20_9ASPA</name>
<dbReference type="InterPro" id="IPR004345">
    <property type="entry name" value="TB2_DP1_HVA22"/>
</dbReference>
<dbReference type="Pfam" id="PF03134">
    <property type="entry name" value="TB2_DP1_HVA22"/>
    <property type="match status" value="1"/>
</dbReference>
<comment type="similarity">
    <text evidence="1">Belongs to the DP1 family.</text>
</comment>
<dbReference type="EMBL" id="JBBWWR010000008">
    <property type="protein sequence ID" value="KAK8962224.1"/>
    <property type="molecule type" value="Genomic_DNA"/>
</dbReference>
<evidence type="ECO:0000256" key="1">
    <source>
        <dbReference type="RuleBase" id="RU362006"/>
    </source>
</evidence>